<dbReference type="GO" id="GO:0016787">
    <property type="term" value="F:hydrolase activity"/>
    <property type="evidence" value="ECO:0007669"/>
    <property type="project" value="UniProtKB-KW"/>
</dbReference>
<proteinExistence type="predicted"/>
<dbReference type="InterPro" id="IPR000073">
    <property type="entry name" value="AB_hydrolase_1"/>
</dbReference>
<dbReference type="PRINTS" id="PR00111">
    <property type="entry name" value="ABHYDROLASE"/>
</dbReference>
<dbReference type="PANTHER" id="PTHR43798">
    <property type="entry name" value="MONOACYLGLYCEROL LIPASE"/>
    <property type="match status" value="1"/>
</dbReference>
<evidence type="ECO:0000313" key="2">
    <source>
        <dbReference type="Proteomes" id="UP000321062"/>
    </source>
</evidence>
<dbReference type="RefSeq" id="WP_147656537.1">
    <property type="nucleotide sequence ID" value="NZ_BMFM01000001.1"/>
</dbReference>
<dbReference type="SUPFAM" id="SSF53474">
    <property type="entry name" value="alpha/beta-Hydrolases"/>
    <property type="match status" value="1"/>
</dbReference>
<dbReference type="KEGG" id="yti:FNA67_14590"/>
<dbReference type="OrthoDB" id="9780765at2"/>
<accession>A0A5B9DRD5</accession>
<reference evidence="1 2" key="1">
    <citation type="journal article" date="2015" name="Int. J. Syst. Evol. Microbiol.">
        <title>Youhaiella tibetensis gen. nov., sp. nov., isolated from subsurface sediment.</title>
        <authorList>
            <person name="Wang Y.X."/>
            <person name="Huang F.Q."/>
            <person name="Nogi Y."/>
            <person name="Pang S.J."/>
            <person name="Wang P.K."/>
            <person name="Lv J."/>
        </authorList>
    </citation>
    <scope>NUCLEOTIDE SEQUENCE [LARGE SCALE GENOMIC DNA]</scope>
    <source>
        <strain evidence="2">fig4</strain>
    </source>
</reference>
<dbReference type="AlphaFoldDB" id="A0A5B9DRD5"/>
<keyword evidence="1" id="KW-0378">Hydrolase</keyword>
<protein>
    <submittedName>
        <fullName evidence="1">Alpha/beta hydrolase</fullName>
    </submittedName>
</protein>
<dbReference type="InterPro" id="IPR029058">
    <property type="entry name" value="AB_hydrolase_fold"/>
</dbReference>
<organism evidence="1 2">
    <name type="scientific">Paradevosia tibetensis</name>
    <dbReference type="NCBI Taxonomy" id="1447062"/>
    <lineage>
        <taxon>Bacteria</taxon>
        <taxon>Pseudomonadati</taxon>
        <taxon>Pseudomonadota</taxon>
        <taxon>Alphaproteobacteria</taxon>
        <taxon>Hyphomicrobiales</taxon>
        <taxon>Devosiaceae</taxon>
        <taxon>Paradevosia</taxon>
    </lineage>
</organism>
<dbReference type="Gene3D" id="3.40.50.1820">
    <property type="entry name" value="alpha/beta hydrolase"/>
    <property type="match status" value="1"/>
</dbReference>
<gene>
    <name evidence="1" type="ORF">FNA67_14590</name>
</gene>
<dbReference type="Pfam" id="PF12697">
    <property type="entry name" value="Abhydrolase_6"/>
    <property type="match status" value="1"/>
</dbReference>
<evidence type="ECO:0000313" key="1">
    <source>
        <dbReference type="EMBL" id="QEE21339.1"/>
    </source>
</evidence>
<dbReference type="Proteomes" id="UP000321062">
    <property type="component" value="Chromosome"/>
</dbReference>
<dbReference type="EMBL" id="CP041690">
    <property type="protein sequence ID" value="QEE21339.1"/>
    <property type="molecule type" value="Genomic_DNA"/>
</dbReference>
<keyword evidence="2" id="KW-1185">Reference proteome</keyword>
<dbReference type="InterPro" id="IPR050266">
    <property type="entry name" value="AB_hydrolase_sf"/>
</dbReference>
<sequence>MAGDGAAFQGAYADIGGRKVWVSERGSGPALVFLHGGLGYSEQLLDALGPTLGQQYRLIGFDRIGQGRTSDDGRPFDYGRMGAEVIEFLEWLGDGPHVLVGWSDGGIAALFAALQRPDLIEAMVLIGTNYHYEGQDAFDVAPGSEVYRFLEADYGQRAPEGAEHFASVSERMFALWFSEPRLTDEDLSRIAQPALVMQGEDDNIHVEHAVAMWRALPRGHLSIVPGAGHGVAFEKPDFTAWVILDFLRTMRG</sequence>
<name>A0A5B9DRD5_9HYPH</name>